<protein>
    <recommendedName>
        <fullName evidence="5">Mos1 transposase HTH domain-containing protein</fullName>
    </recommendedName>
</protein>
<sequence>MSATIVLLLLKLINNQFFASYVNCTSHVQNFRIRTPRYDKRRPLRPPPLAAAGTEPCYAARTVRNHTLTKYRRDAKASAVIFRRVNESSGSPLFPPPPPCFPYSPLLRLERRRAKPRCAGTRERFNSVLIHVLRAVSSAPNVTPADDDDDDEPTKPEADDDGRVYKNPRNSRHLPRGRGQAAGPNAVSVREIQNWFKRFQSSNFDVKDEPRSGGPVPDKVYAILEKVEQDQYGNPSRKVPLGTDLVEVARAGGSYLTPTPARSPCLDSVVDSLYINYLLYDTNLGIHMKDG</sequence>
<name>A0A4C1VQP3_EUMVA</name>
<reference evidence="3 4" key="1">
    <citation type="journal article" date="2019" name="Commun. Biol.">
        <title>The bagworm genome reveals a unique fibroin gene that provides high tensile strength.</title>
        <authorList>
            <person name="Kono N."/>
            <person name="Nakamura H."/>
            <person name="Ohtoshi R."/>
            <person name="Tomita M."/>
            <person name="Numata K."/>
            <person name="Arakawa K."/>
        </authorList>
    </citation>
    <scope>NUCLEOTIDE SEQUENCE [LARGE SCALE GENOMIC DNA]</scope>
</reference>
<keyword evidence="2" id="KW-0732">Signal</keyword>
<feature type="region of interest" description="Disordered" evidence="1">
    <location>
        <begin position="140"/>
        <end position="185"/>
    </location>
</feature>
<dbReference type="Proteomes" id="UP000299102">
    <property type="component" value="Unassembled WGS sequence"/>
</dbReference>
<keyword evidence="4" id="KW-1185">Reference proteome</keyword>
<organism evidence="3 4">
    <name type="scientific">Eumeta variegata</name>
    <name type="common">Bagworm moth</name>
    <name type="synonym">Eumeta japonica</name>
    <dbReference type="NCBI Taxonomy" id="151549"/>
    <lineage>
        <taxon>Eukaryota</taxon>
        <taxon>Metazoa</taxon>
        <taxon>Ecdysozoa</taxon>
        <taxon>Arthropoda</taxon>
        <taxon>Hexapoda</taxon>
        <taxon>Insecta</taxon>
        <taxon>Pterygota</taxon>
        <taxon>Neoptera</taxon>
        <taxon>Endopterygota</taxon>
        <taxon>Lepidoptera</taxon>
        <taxon>Glossata</taxon>
        <taxon>Ditrysia</taxon>
        <taxon>Tineoidea</taxon>
        <taxon>Psychidae</taxon>
        <taxon>Oiketicinae</taxon>
        <taxon>Eumeta</taxon>
    </lineage>
</organism>
<evidence type="ECO:0000256" key="2">
    <source>
        <dbReference type="SAM" id="SignalP"/>
    </source>
</evidence>
<accession>A0A4C1VQP3</accession>
<feature type="chain" id="PRO_5020025775" description="Mos1 transposase HTH domain-containing protein" evidence="2">
    <location>
        <begin position="20"/>
        <end position="291"/>
    </location>
</feature>
<dbReference type="OrthoDB" id="10032414at2759"/>
<evidence type="ECO:0000313" key="4">
    <source>
        <dbReference type="Proteomes" id="UP000299102"/>
    </source>
</evidence>
<gene>
    <name evidence="3" type="ORF">EVAR_36413_1</name>
</gene>
<proteinExistence type="predicted"/>
<comment type="caution">
    <text evidence="3">The sequence shown here is derived from an EMBL/GenBank/DDBJ whole genome shotgun (WGS) entry which is preliminary data.</text>
</comment>
<evidence type="ECO:0000256" key="1">
    <source>
        <dbReference type="SAM" id="MobiDB-lite"/>
    </source>
</evidence>
<evidence type="ECO:0000313" key="3">
    <source>
        <dbReference type="EMBL" id="GBP40677.1"/>
    </source>
</evidence>
<dbReference type="AlphaFoldDB" id="A0A4C1VQP3"/>
<feature type="compositionally biased region" description="Basic and acidic residues" evidence="1">
    <location>
        <begin position="153"/>
        <end position="164"/>
    </location>
</feature>
<feature type="signal peptide" evidence="2">
    <location>
        <begin position="1"/>
        <end position="19"/>
    </location>
</feature>
<evidence type="ECO:0008006" key="5">
    <source>
        <dbReference type="Google" id="ProtNLM"/>
    </source>
</evidence>
<dbReference type="EMBL" id="BGZK01000386">
    <property type="protein sequence ID" value="GBP40677.1"/>
    <property type="molecule type" value="Genomic_DNA"/>
</dbReference>